<keyword evidence="5" id="KW-0378">Hydrolase</keyword>
<feature type="transmembrane region" description="Helical" evidence="8">
    <location>
        <begin position="137"/>
        <end position="155"/>
    </location>
</feature>
<feature type="transmembrane region" description="Helical" evidence="8">
    <location>
        <begin position="85"/>
        <end position="104"/>
    </location>
</feature>
<comment type="similarity">
    <text evidence="2">Belongs to the peptidase S54 family.</text>
</comment>
<keyword evidence="7 8" id="KW-0472">Membrane</keyword>
<feature type="domain" description="Peptidase S54 rhomboid" evidence="9">
    <location>
        <begin position="45"/>
        <end position="181"/>
    </location>
</feature>
<keyword evidence="4 8" id="KW-0812">Transmembrane</keyword>
<organism evidence="10 11">
    <name type="scientific">Streptomyces olivaceiscleroticus</name>
    <dbReference type="NCBI Taxonomy" id="68245"/>
    <lineage>
        <taxon>Bacteria</taxon>
        <taxon>Bacillati</taxon>
        <taxon>Actinomycetota</taxon>
        <taxon>Actinomycetes</taxon>
        <taxon>Kitasatosporales</taxon>
        <taxon>Streptomycetaceae</taxon>
        <taxon>Streptomyces</taxon>
    </lineage>
</organism>
<evidence type="ECO:0000256" key="5">
    <source>
        <dbReference type="ARBA" id="ARBA00022801"/>
    </source>
</evidence>
<dbReference type="SUPFAM" id="SSF144091">
    <property type="entry name" value="Rhomboid-like"/>
    <property type="match status" value="1"/>
</dbReference>
<name>A0ABN1BA03_9ACTN</name>
<dbReference type="InterPro" id="IPR022764">
    <property type="entry name" value="Peptidase_S54_rhomboid_dom"/>
</dbReference>
<evidence type="ECO:0000256" key="3">
    <source>
        <dbReference type="ARBA" id="ARBA00022670"/>
    </source>
</evidence>
<dbReference type="PANTHER" id="PTHR43066:SF1">
    <property type="entry name" value="RHOMBOID PROTEIN 2"/>
    <property type="match status" value="1"/>
</dbReference>
<keyword evidence="11" id="KW-1185">Reference proteome</keyword>
<accession>A0ABN1BA03</accession>
<dbReference type="InterPro" id="IPR035952">
    <property type="entry name" value="Rhomboid-like_sf"/>
</dbReference>
<protein>
    <submittedName>
        <fullName evidence="10">Rhomboid family intramembrane serine protease</fullName>
    </submittedName>
</protein>
<sequence>MGARAKPAALLVLAWVAVLWVLEAVDAASDHALDTFGIRPRELSELIDVIPATAVHFGFAHLMANTLPLLVLGFLAGLRSGARRLAGVALLIAVVSGLGVWLISPPGSNTAGVSGVVFGLFGYLVVRGFIERKALDIAIGLLVAVLYGSILWGALPAAEGISWQAHLFGLAGGVLAAYVFRVRTPALRSPGRVP</sequence>
<keyword evidence="3 10" id="KW-0645">Protease</keyword>
<dbReference type="Gene3D" id="1.20.1540.10">
    <property type="entry name" value="Rhomboid-like"/>
    <property type="match status" value="1"/>
</dbReference>
<evidence type="ECO:0000256" key="4">
    <source>
        <dbReference type="ARBA" id="ARBA00022692"/>
    </source>
</evidence>
<feature type="transmembrane region" description="Helical" evidence="8">
    <location>
        <begin position="110"/>
        <end position="130"/>
    </location>
</feature>
<proteinExistence type="inferred from homology"/>
<comment type="subcellular location">
    <subcellularLocation>
        <location evidence="1">Membrane</location>
        <topology evidence="1">Multi-pass membrane protein</topology>
    </subcellularLocation>
</comment>
<evidence type="ECO:0000256" key="1">
    <source>
        <dbReference type="ARBA" id="ARBA00004141"/>
    </source>
</evidence>
<feature type="transmembrane region" description="Helical" evidence="8">
    <location>
        <begin position="161"/>
        <end position="180"/>
    </location>
</feature>
<dbReference type="GO" id="GO:0006508">
    <property type="term" value="P:proteolysis"/>
    <property type="evidence" value="ECO:0007669"/>
    <property type="project" value="UniProtKB-KW"/>
</dbReference>
<dbReference type="Pfam" id="PF01694">
    <property type="entry name" value="Rhomboid"/>
    <property type="match status" value="1"/>
</dbReference>
<comment type="caution">
    <text evidence="10">The sequence shown here is derived from an EMBL/GenBank/DDBJ whole genome shotgun (WGS) entry which is preliminary data.</text>
</comment>
<dbReference type="PANTHER" id="PTHR43066">
    <property type="entry name" value="RHOMBOID-RELATED PROTEIN"/>
    <property type="match status" value="1"/>
</dbReference>
<evidence type="ECO:0000256" key="8">
    <source>
        <dbReference type="SAM" id="Phobius"/>
    </source>
</evidence>
<keyword evidence="6 8" id="KW-1133">Transmembrane helix</keyword>
<dbReference type="GO" id="GO:0008233">
    <property type="term" value="F:peptidase activity"/>
    <property type="evidence" value="ECO:0007669"/>
    <property type="project" value="UniProtKB-KW"/>
</dbReference>
<evidence type="ECO:0000256" key="7">
    <source>
        <dbReference type="ARBA" id="ARBA00023136"/>
    </source>
</evidence>
<dbReference type="Proteomes" id="UP001500909">
    <property type="component" value="Unassembled WGS sequence"/>
</dbReference>
<evidence type="ECO:0000256" key="2">
    <source>
        <dbReference type="ARBA" id="ARBA00009045"/>
    </source>
</evidence>
<dbReference type="EMBL" id="BAAABY010000053">
    <property type="protein sequence ID" value="GAA0493336.1"/>
    <property type="molecule type" value="Genomic_DNA"/>
</dbReference>
<reference evidence="10 11" key="1">
    <citation type="journal article" date="2019" name="Int. J. Syst. Evol. Microbiol.">
        <title>The Global Catalogue of Microorganisms (GCM) 10K type strain sequencing project: providing services to taxonomists for standard genome sequencing and annotation.</title>
        <authorList>
            <consortium name="The Broad Institute Genomics Platform"/>
            <consortium name="The Broad Institute Genome Sequencing Center for Infectious Disease"/>
            <person name="Wu L."/>
            <person name="Ma J."/>
        </authorList>
    </citation>
    <scope>NUCLEOTIDE SEQUENCE [LARGE SCALE GENOMIC DNA]</scope>
    <source>
        <strain evidence="10 11">JCM 4805</strain>
    </source>
</reference>
<evidence type="ECO:0000313" key="10">
    <source>
        <dbReference type="EMBL" id="GAA0493336.1"/>
    </source>
</evidence>
<evidence type="ECO:0000256" key="6">
    <source>
        <dbReference type="ARBA" id="ARBA00022989"/>
    </source>
</evidence>
<gene>
    <name evidence="10" type="ORF">GCM10010361_68200</name>
</gene>
<dbReference type="RefSeq" id="WP_346099337.1">
    <property type="nucleotide sequence ID" value="NZ_BAAABY010000053.1"/>
</dbReference>
<feature type="transmembrane region" description="Helical" evidence="8">
    <location>
        <begin position="54"/>
        <end position="78"/>
    </location>
</feature>
<evidence type="ECO:0000259" key="9">
    <source>
        <dbReference type="Pfam" id="PF01694"/>
    </source>
</evidence>
<evidence type="ECO:0000313" key="11">
    <source>
        <dbReference type="Proteomes" id="UP001500909"/>
    </source>
</evidence>